<gene>
    <name evidence="8" type="ORF">CS022_23210</name>
</gene>
<feature type="transmembrane region" description="Helical" evidence="6">
    <location>
        <begin position="292"/>
        <end position="312"/>
    </location>
</feature>
<proteinExistence type="predicted"/>
<feature type="transmembrane region" description="Helical" evidence="6">
    <location>
        <begin position="268"/>
        <end position="287"/>
    </location>
</feature>
<evidence type="ECO:0000256" key="5">
    <source>
        <dbReference type="ARBA" id="ARBA00023136"/>
    </source>
</evidence>
<evidence type="ECO:0000256" key="6">
    <source>
        <dbReference type="SAM" id="Phobius"/>
    </source>
</evidence>
<dbReference type="InterPro" id="IPR051449">
    <property type="entry name" value="ABC-2_transporter_component"/>
</dbReference>
<feature type="transmembrane region" description="Helical" evidence="6">
    <location>
        <begin position="185"/>
        <end position="207"/>
    </location>
</feature>
<feature type="domain" description="ABC-2 type transporter transmembrane" evidence="7">
    <location>
        <begin position="22"/>
        <end position="369"/>
    </location>
</feature>
<feature type="transmembrane region" description="Helical" evidence="6">
    <location>
        <begin position="12"/>
        <end position="34"/>
    </location>
</feature>
<dbReference type="OrthoDB" id="9811522at2"/>
<comment type="subcellular location">
    <subcellularLocation>
        <location evidence="1">Cell membrane</location>
        <topology evidence="1">Multi-pass membrane protein</topology>
    </subcellularLocation>
</comment>
<dbReference type="Pfam" id="PF12698">
    <property type="entry name" value="ABC2_membrane_3"/>
    <property type="match status" value="1"/>
</dbReference>
<keyword evidence="9" id="KW-1185">Reference proteome</keyword>
<sequence length="390" mass="42378">MAWLSLLKRELKAFLTNPAAVFTVFGGVIIYSLLYPVPYSQQTPRELAVAVVDLDDSQISREFTRMMDATPEIAINRSISDVEQAAPLIATGKIDGVVLIPEHFYKDLLMGKSPVVSVAGDASFFLVYGTVAKGVVNAGKDLGGKVKVAKSVLRNTPLALASKQYTPFDLNMTPVYNPTMGYGNYAIPGVFMLILQQTLMLAAGLIGCQQAAQKSPSYWQQANPLIVILTRGTLLVLVYLMMSMYYLGACLEANGINRLSNPADLATVVLPFLFATAGLGMMLGYLFKRAEVLSLIVLVSSMPLLFVSGFIWPSAALPEWLNGLAQLAPSTAIIPAVLQLNQMGAPQSEVMHFTVQLMIQAIAYTSIASLLLFGVQRDRRKETTQSIRVE</sequence>
<evidence type="ECO:0000256" key="1">
    <source>
        <dbReference type="ARBA" id="ARBA00004651"/>
    </source>
</evidence>
<dbReference type="AlphaFoldDB" id="A0A4Q0YIC4"/>
<dbReference type="PANTHER" id="PTHR30294">
    <property type="entry name" value="MEMBRANE COMPONENT OF ABC TRANSPORTER YHHJ-RELATED"/>
    <property type="match status" value="1"/>
</dbReference>
<keyword evidence="5 6" id="KW-0472">Membrane</keyword>
<evidence type="ECO:0000313" key="8">
    <source>
        <dbReference type="EMBL" id="RXJ70450.1"/>
    </source>
</evidence>
<name>A0A4Q0YIC4_9GAMM</name>
<feature type="transmembrane region" description="Helical" evidence="6">
    <location>
        <begin position="353"/>
        <end position="375"/>
    </location>
</feature>
<dbReference type="RefSeq" id="WP_129124239.1">
    <property type="nucleotide sequence ID" value="NZ_PEIB01000049.1"/>
</dbReference>
<dbReference type="PANTHER" id="PTHR30294:SF46">
    <property type="entry name" value="ABC TRANSPORTER PERMEASE"/>
    <property type="match status" value="1"/>
</dbReference>
<evidence type="ECO:0000256" key="3">
    <source>
        <dbReference type="ARBA" id="ARBA00022692"/>
    </source>
</evidence>
<keyword evidence="4 6" id="KW-1133">Transmembrane helix</keyword>
<evidence type="ECO:0000256" key="2">
    <source>
        <dbReference type="ARBA" id="ARBA00022475"/>
    </source>
</evidence>
<dbReference type="EMBL" id="PEIB01000049">
    <property type="protein sequence ID" value="RXJ70450.1"/>
    <property type="molecule type" value="Genomic_DNA"/>
</dbReference>
<evidence type="ECO:0000259" key="7">
    <source>
        <dbReference type="Pfam" id="PF12698"/>
    </source>
</evidence>
<evidence type="ECO:0000256" key="4">
    <source>
        <dbReference type="ARBA" id="ARBA00022989"/>
    </source>
</evidence>
<dbReference type="Proteomes" id="UP000290287">
    <property type="component" value="Unassembled WGS sequence"/>
</dbReference>
<feature type="transmembrane region" description="Helical" evidence="6">
    <location>
        <begin position="228"/>
        <end position="248"/>
    </location>
</feature>
<dbReference type="InterPro" id="IPR013525">
    <property type="entry name" value="ABC2_TM"/>
</dbReference>
<dbReference type="GO" id="GO:0140359">
    <property type="term" value="F:ABC-type transporter activity"/>
    <property type="evidence" value="ECO:0007669"/>
    <property type="project" value="InterPro"/>
</dbReference>
<accession>A0A4Q0YIC4</accession>
<protein>
    <submittedName>
        <fullName evidence="8">ABC transporter</fullName>
    </submittedName>
</protein>
<comment type="caution">
    <text evidence="8">The sequence shown here is derived from an EMBL/GenBank/DDBJ whole genome shotgun (WGS) entry which is preliminary data.</text>
</comment>
<organism evidence="8 9">
    <name type="scientific">Veronia nyctiphanis</name>
    <dbReference type="NCBI Taxonomy" id="1278244"/>
    <lineage>
        <taxon>Bacteria</taxon>
        <taxon>Pseudomonadati</taxon>
        <taxon>Pseudomonadota</taxon>
        <taxon>Gammaproteobacteria</taxon>
        <taxon>Vibrionales</taxon>
        <taxon>Vibrionaceae</taxon>
        <taxon>Veronia</taxon>
    </lineage>
</organism>
<dbReference type="Gene3D" id="3.40.1710.10">
    <property type="entry name" value="abc type-2 transporter like domain"/>
    <property type="match status" value="1"/>
</dbReference>
<dbReference type="GO" id="GO:0005886">
    <property type="term" value="C:plasma membrane"/>
    <property type="evidence" value="ECO:0007669"/>
    <property type="project" value="UniProtKB-SubCell"/>
</dbReference>
<evidence type="ECO:0000313" key="9">
    <source>
        <dbReference type="Proteomes" id="UP000290287"/>
    </source>
</evidence>
<keyword evidence="2" id="KW-1003">Cell membrane</keyword>
<keyword evidence="3 6" id="KW-0812">Transmembrane</keyword>
<reference evidence="8 9" key="1">
    <citation type="submission" date="2017-10" db="EMBL/GenBank/DDBJ databases">
        <title>Nyctiphanis sp. nov., isolated from the stomach of the euphausiid Nyctiphanes simplex (Hansen, 1911) in the Gulf of California.</title>
        <authorList>
            <person name="Gomez-Gil B."/>
            <person name="Aguilar-Mendez M."/>
            <person name="Lopez-Cortes A."/>
            <person name="Gomez-Gutierrez J."/>
            <person name="Roque A."/>
            <person name="Lang E."/>
            <person name="Gonzalez-Castillo A."/>
        </authorList>
    </citation>
    <scope>NUCLEOTIDE SEQUENCE [LARGE SCALE GENOMIC DNA]</scope>
    <source>
        <strain evidence="8 9">CAIM 600</strain>
    </source>
</reference>